<dbReference type="EMBL" id="CP022347">
    <property type="protein sequence ID" value="ASQ31262.1"/>
    <property type="molecule type" value="Genomic_DNA"/>
</dbReference>
<keyword evidence="5" id="KW-1185">Reference proteome</keyword>
<dbReference type="Pfam" id="PF18899">
    <property type="entry name" value="DUF5655"/>
    <property type="match status" value="1"/>
</dbReference>
<dbReference type="PANTHER" id="PTHR35149:SF2">
    <property type="entry name" value="DUF262 DOMAIN-CONTAINING PROTEIN"/>
    <property type="match status" value="1"/>
</dbReference>
<dbReference type="InterPro" id="IPR004919">
    <property type="entry name" value="GmrSD_N"/>
</dbReference>
<feature type="domain" description="GmrSD restriction endonucleases C-terminal" evidence="2">
    <location>
        <begin position="415"/>
        <end position="549"/>
    </location>
</feature>
<dbReference type="Pfam" id="PF03235">
    <property type="entry name" value="GmrSD_N"/>
    <property type="match status" value="1"/>
</dbReference>
<dbReference type="InterPro" id="IPR011089">
    <property type="entry name" value="GmrSD_C"/>
</dbReference>
<dbReference type="PANTHER" id="PTHR35149">
    <property type="entry name" value="SLL5132 PROTEIN"/>
    <property type="match status" value="1"/>
</dbReference>
<dbReference type="OrthoDB" id="9798761at2"/>
<evidence type="ECO:0000259" key="1">
    <source>
        <dbReference type="Pfam" id="PF03235"/>
    </source>
</evidence>
<gene>
    <name evidence="4" type="ORF">CAV_1665</name>
</gene>
<sequence>MEAKATKLLKLIGQSEDLQFVIPVYQRMYSWDIRHCKQLLEDILKVGESKRYAHFIGSIVYVADGVYGTNNSLLVIDGQQRLTTITLLLIALRDCLENREILEKFSYKKIHNRYLINSDEVGEKQYRLVLSENDKDTLIALVDKDKIPPKEASIKIQENFHFFQQELQKLQDDDRKLEVVCRGIEKLMIICVSLERDKDNPQLIFESMNSTGKDLSQADLIRNYILMGLEPKLQTRLYEKYWYAMEQDFGQENYERMFNAFVRHYLTIKTGDIPNINKVYEFFKEYHQDNNIEIEILLQDMKKYCEYFCAIALKKEQDCELKNAFRNLLELQNDTTYPLLLTLYEDYATDKLSKDDFKEIVSLIESYIFRRAICEIPTNSLNKTFASFAKFIDKNAYLQSVKAHFLLLKSYTRFPSNEEFKNALEDKNIYHFSKKSYLLTRLENYKRKEKISTNEYTIEHIMPQNPNLSKEWQRDLGENYKEIQEKYLHTLGNLTLTGYNSEYKDKPFKEKRDMQGGFKQSPLKLNDGLRGLQTWNQETIEKRAEDLANKALEIWAMPTLEQALLDSYKQEMQNKSKKEYSLENYNFSQTTKEIFKALHKDIVALDENITQSYTKLYIAYKLETNIVDIVPQKSKLKLYLNIPFNELIDEKRMARNVANIGSWGNGDVEVSIESAQDIAYCLGLIRQALERQL</sequence>
<protein>
    <submittedName>
        <fullName evidence="4">DUF262, DUF1524 domain containing protein</fullName>
    </submittedName>
</protein>
<dbReference type="KEGG" id="cavi:CAV_1665"/>
<proteinExistence type="predicted"/>
<feature type="domain" description="DUF5655" evidence="3">
    <location>
        <begin position="589"/>
        <end position="688"/>
    </location>
</feature>
<evidence type="ECO:0000259" key="2">
    <source>
        <dbReference type="Pfam" id="PF07510"/>
    </source>
</evidence>
<evidence type="ECO:0000259" key="3">
    <source>
        <dbReference type="Pfam" id="PF18899"/>
    </source>
</evidence>
<reference evidence="4 5" key="1">
    <citation type="submission" date="2017-07" db="EMBL/GenBank/DDBJ databases">
        <title>Analysis of two Campylobacter avium genomes and identification of a novel hippuricase gene.</title>
        <authorList>
            <person name="Miller W.G."/>
            <person name="Chapman M.H."/>
            <person name="Yee E."/>
            <person name="Revez J."/>
            <person name="Bono J.L."/>
            <person name="Rossi M."/>
        </authorList>
    </citation>
    <scope>NUCLEOTIDE SEQUENCE [LARGE SCALE GENOMIC DNA]</scope>
    <source>
        <strain evidence="4 5">LMG 24591</strain>
    </source>
</reference>
<dbReference type="Proteomes" id="UP000201169">
    <property type="component" value="Chromosome"/>
</dbReference>
<evidence type="ECO:0000313" key="5">
    <source>
        <dbReference type="Proteomes" id="UP000201169"/>
    </source>
</evidence>
<feature type="domain" description="GmrSD restriction endonucleases N-terminal" evidence="1">
    <location>
        <begin position="11"/>
        <end position="225"/>
    </location>
</feature>
<dbReference type="Pfam" id="PF07510">
    <property type="entry name" value="GmrSD_C"/>
    <property type="match status" value="1"/>
</dbReference>
<dbReference type="RefSeq" id="WP_094324403.1">
    <property type="nucleotide sequence ID" value="NZ_CP022347.1"/>
</dbReference>
<name>A0A222N0C3_9BACT</name>
<dbReference type="AlphaFoldDB" id="A0A222N0C3"/>
<evidence type="ECO:0000313" key="4">
    <source>
        <dbReference type="EMBL" id="ASQ31262.1"/>
    </source>
</evidence>
<organism evidence="4 5">
    <name type="scientific">Campylobacter avium LMG 24591</name>
    <dbReference type="NCBI Taxonomy" id="522484"/>
    <lineage>
        <taxon>Bacteria</taxon>
        <taxon>Pseudomonadati</taxon>
        <taxon>Campylobacterota</taxon>
        <taxon>Epsilonproteobacteria</taxon>
        <taxon>Campylobacterales</taxon>
        <taxon>Campylobacteraceae</taxon>
        <taxon>Campylobacter</taxon>
    </lineage>
</organism>
<accession>A0A222N0C3</accession>
<dbReference type="InterPro" id="IPR043714">
    <property type="entry name" value="DUF5655"/>
</dbReference>